<organism evidence="1 2">
    <name type="scientific">Gossypium arboreum</name>
    <name type="common">Tree cotton</name>
    <name type="synonym">Gossypium nanking</name>
    <dbReference type="NCBI Taxonomy" id="29729"/>
    <lineage>
        <taxon>Eukaryota</taxon>
        <taxon>Viridiplantae</taxon>
        <taxon>Streptophyta</taxon>
        <taxon>Embryophyta</taxon>
        <taxon>Tracheophyta</taxon>
        <taxon>Spermatophyta</taxon>
        <taxon>Magnoliopsida</taxon>
        <taxon>eudicotyledons</taxon>
        <taxon>Gunneridae</taxon>
        <taxon>Pentapetalae</taxon>
        <taxon>rosids</taxon>
        <taxon>malvids</taxon>
        <taxon>Malvales</taxon>
        <taxon>Malvaceae</taxon>
        <taxon>Malvoideae</taxon>
        <taxon>Gossypium</taxon>
    </lineage>
</organism>
<sequence length="83" mass="9387">MDKKPYNPESFRAQMSSIWKTRKRFEIQEAGMGYGLKDCLVLSPAGKNKIRDNPPYSMALKAESNLVGKESMKLNAFSKKRGS</sequence>
<reference evidence="1 2" key="1">
    <citation type="submission" date="2023-03" db="EMBL/GenBank/DDBJ databases">
        <title>WGS of Gossypium arboreum.</title>
        <authorList>
            <person name="Yu D."/>
        </authorList>
    </citation>
    <scope>NUCLEOTIDE SEQUENCE [LARGE SCALE GENOMIC DNA]</scope>
    <source>
        <tissue evidence="1">Leaf</tissue>
    </source>
</reference>
<evidence type="ECO:0000313" key="2">
    <source>
        <dbReference type="Proteomes" id="UP001358586"/>
    </source>
</evidence>
<evidence type="ECO:0000313" key="1">
    <source>
        <dbReference type="EMBL" id="KAK5776684.1"/>
    </source>
</evidence>
<accession>A0ABR0MRS0</accession>
<dbReference type="EMBL" id="JARKNE010000012">
    <property type="protein sequence ID" value="KAK5776684.1"/>
    <property type="molecule type" value="Genomic_DNA"/>
</dbReference>
<dbReference type="Proteomes" id="UP001358586">
    <property type="component" value="Chromosome 12"/>
</dbReference>
<gene>
    <name evidence="1" type="ORF">PVK06_044645</name>
</gene>
<keyword evidence="2" id="KW-1185">Reference proteome</keyword>
<proteinExistence type="predicted"/>
<protein>
    <submittedName>
        <fullName evidence="1">Uncharacterized protein</fullName>
    </submittedName>
</protein>
<name>A0ABR0MRS0_GOSAR</name>
<comment type="caution">
    <text evidence="1">The sequence shown here is derived from an EMBL/GenBank/DDBJ whole genome shotgun (WGS) entry which is preliminary data.</text>
</comment>